<evidence type="ECO:0000256" key="1">
    <source>
        <dbReference type="ARBA" id="ARBA00004651"/>
    </source>
</evidence>
<sequence length="447" mass="47376">MASMASRLKVMLAATLGSTLEWYDFFIFAASTVLVFNKVFFPADDPFVGTLLGLGTFAAGFLARPFGGIVFGVIGDRLGRKNTLIVSLLMMGVATVAIGLLPTYETIGVAAPLLLLLIRIFQGVAVGGEATGALTIVAESMPARHRGFWTSFPMASGPAANVLALGILGLVQLWLGEEAFLAWGWRIPFLLSIVLIALGFWARRQVDESPAFLEIKAETEIAHAPLAEAFATQKLSMAKVFFVKAAENTLLYLFSTFVLLLATTRLGLSRAQAIDVVLVASLASLPVILGSGWLSDRIGRRPVMIAGFIGATIAAFALFTLVQGAAPSALYLRAVLALCTHGFLLGGLAPYVTEMFPTRVRYTALSASYQAASVLGGSVAPLIGALLIERTGTPMSVAIYAALMVVPALLVLILTPETRGRAADDDISSQPNAGPFGQEDLQRRPQL</sequence>
<evidence type="ECO:0000313" key="11">
    <source>
        <dbReference type="Proteomes" id="UP001555786"/>
    </source>
</evidence>
<gene>
    <name evidence="10" type="ORF">ABXS05_04795</name>
</gene>
<keyword evidence="3" id="KW-1003">Cell membrane</keyword>
<dbReference type="CDD" id="cd17369">
    <property type="entry name" value="MFS_ShiA_like"/>
    <property type="match status" value="1"/>
</dbReference>
<keyword evidence="2" id="KW-0813">Transport</keyword>
<dbReference type="Pfam" id="PF07690">
    <property type="entry name" value="MFS_1"/>
    <property type="match status" value="1"/>
</dbReference>
<feature type="transmembrane region" description="Helical" evidence="8">
    <location>
        <begin position="394"/>
        <end position="414"/>
    </location>
</feature>
<feature type="transmembrane region" description="Helical" evidence="8">
    <location>
        <begin position="159"/>
        <end position="176"/>
    </location>
</feature>
<feature type="transmembrane region" description="Helical" evidence="8">
    <location>
        <begin position="21"/>
        <end position="41"/>
    </location>
</feature>
<keyword evidence="4 8" id="KW-0812">Transmembrane</keyword>
<comment type="subcellular location">
    <subcellularLocation>
        <location evidence="1">Cell membrane</location>
        <topology evidence="1">Multi-pass membrane protein</topology>
    </subcellularLocation>
</comment>
<evidence type="ECO:0000259" key="9">
    <source>
        <dbReference type="PROSITE" id="PS50850"/>
    </source>
</evidence>
<feature type="transmembrane region" description="Helical" evidence="8">
    <location>
        <begin position="113"/>
        <end position="138"/>
    </location>
</feature>
<feature type="transmembrane region" description="Helical" evidence="8">
    <location>
        <begin position="83"/>
        <end position="101"/>
    </location>
</feature>
<dbReference type="InterPro" id="IPR005828">
    <property type="entry name" value="MFS_sugar_transport-like"/>
</dbReference>
<feature type="transmembrane region" description="Helical" evidence="8">
    <location>
        <begin position="330"/>
        <end position="352"/>
    </location>
</feature>
<keyword evidence="5 8" id="KW-1133">Transmembrane helix</keyword>
<evidence type="ECO:0000256" key="4">
    <source>
        <dbReference type="ARBA" id="ARBA00022692"/>
    </source>
</evidence>
<feature type="transmembrane region" description="Helical" evidence="8">
    <location>
        <begin position="364"/>
        <end position="388"/>
    </location>
</feature>
<keyword evidence="11" id="KW-1185">Reference proteome</keyword>
<dbReference type="EMBL" id="JBFNQD010000001">
    <property type="protein sequence ID" value="MEW9304843.1"/>
    <property type="molecule type" value="Genomic_DNA"/>
</dbReference>
<dbReference type="RefSeq" id="WP_311935238.1">
    <property type="nucleotide sequence ID" value="NZ_JAVSCS010000012.1"/>
</dbReference>
<evidence type="ECO:0000256" key="5">
    <source>
        <dbReference type="ARBA" id="ARBA00022989"/>
    </source>
</evidence>
<reference evidence="10 11" key="1">
    <citation type="submission" date="2024-07" db="EMBL/GenBank/DDBJ databases">
        <title>Description of Labrys sedimenti sp. nov., isolated from a diclofenac-degrading enrichment culture.</title>
        <authorList>
            <person name="Tancsics A."/>
            <person name="Csepanyi A."/>
        </authorList>
    </citation>
    <scope>NUCLEOTIDE SEQUENCE [LARGE SCALE GENOMIC DNA]</scope>
    <source>
        <strain evidence="10 11">LMG 23578</strain>
    </source>
</reference>
<feature type="transmembrane region" description="Helical" evidence="8">
    <location>
        <begin position="303"/>
        <end position="324"/>
    </location>
</feature>
<dbReference type="PROSITE" id="PS50850">
    <property type="entry name" value="MFS"/>
    <property type="match status" value="1"/>
</dbReference>
<keyword evidence="6 8" id="KW-0472">Membrane</keyword>
<dbReference type="InterPro" id="IPR005829">
    <property type="entry name" value="Sugar_transporter_CS"/>
</dbReference>
<dbReference type="Gene3D" id="1.20.1250.20">
    <property type="entry name" value="MFS general substrate transporter like domains"/>
    <property type="match status" value="2"/>
</dbReference>
<dbReference type="Pfam" id="PF00083">
    <property type="entry name" value="Sugar_tr"/>
    <property type="match status" value="1"/>
</dbReference>
<dbReference type="PANTHER" id="PTHR43045">
    <property type="entry name" value="SHIKIMATE TRANSPORTER"/>
    <property type="match status" value="1"/>
</dbReference>
<evidence type="ECO:0000313" key="10">
    <source>
        <dbReference type="EMBL" id="MEW9304843.1"/>
    </source>
</evidence>
<feature type="region of interest" description="Disordered" evidence="7">
    <location>
        <begin position="422"/>
        <end position="447"/>
    </location>
</feature>
<dbReference type="Proteomes" id="UP001555786">
    <property type="component" value="Unassembled WGS sequence"/>
</dbReference>
<dbReference type="PROSITE" id="PS00216">
    <property type="entry name" value="SUGAR_TRANSPORT_1"/>
    <property type="match status" value="1"/>
</dbReference>
<feature type="transmembrane region" description="Helical" evidence="8">
    <location>
        <begin position="47"/>
        <end position="71"/>
    </location>
</feature>
<evidence type="ECO:0000256" key="8">
    <source>
        <dbReference type="SAM" id="Phobius"/>
    </source>
</evidence>
<name>A0ABV3PH64_9HYPH</name>
<feature type="transmembrane region" description="Helical" evidence="8">
    <location>
        <begin position="182"/>
        <end position="202"/>
    </location>
</feature>
<evidence type="ECO:0000256" key="2">
    <source>
        <dbReference type="ARBA" id="ARBA00022448"/>
    </source>
</evidence>
<dbReference type="InterPro" id="IPR011701">
    <property type="entry name" value="MFS"/>
</dbReference>
<dbReference type="InterPro" id="IPR036259">
    <property type="entry name" value="MFS_trans_sf"/>
</dbReference>
<comment type="caution">
    <text evidence="10">The sequence shown here is derived from an EMBL/GenBank/DDBJ whole genome shotgun (WGS) entry which is preliminary data.</text>
</comment>
<dbReference type="InterPro" id="IPR020846">
    <property type="entry name" value="MFS_dom"/>
</dbReference>
<evidence type="ECO:0000256" key="7">
    <source>
        <dbReference type="SAM" id="MobiDB-lite"/>
    </source>
</evidence>
<feature type="domain" description="Major facilitator superfamily (MFS) profile" evidence="9">
    <location>
        <begin position="10"/>
        <end position="419"/>
    </location>
</feature>
<dbReference type="PROSITE" id="PS00217">
    <property type="entry name" value="SUGAR_TRANSPORT_2"/>
    <property type="match status" value="1"/>
</dbReference>
<evidence type="ECO:0000256" key="3">
    <source>
        <dbReference type="ARBA" id="ARBA00022475"/>
    </source>
</evidence>
<evidence type="ECO:0000256" key="6">
    <source>
        <dbReference type="ARBA" id="ARBA00023136"/>
    </source>
</evidence>
<feature type="transmembrane region" description="Helical" evidence="8">
    <location>
        <begin position="274"/>
        <end position="294"/>
    </location>
</feature>
<protein>
    <submittedName>
        <fullName evidence="10">MFS transporter</fullName>
    </submittedName>
</protein>
<organism evidence="10 11">
    <name type="scientific">Labrys neptuniae</name>
    <dbReference type="NCBI Taxonomy" id="376174"/>
    <lineage>
        <taxon>Bacteria</taxon>
        <taxon>Pseudomonadati</taxon>
        <taxon>Pseudomonadota</taxon>
        <taxon>Alphaproteobacteria</taxon>
        <taxon>Hyphomicrobiales</taxon>
        <taxon>Xanthobacteraceae</taxon>
        <taxon>Labrys</taxon>
    </lineage>
</organism>
<accession>A0ABV3PH64</accession>
<dbReference type="SUPFAM" id="SSF103473">
    <property type="entry name" value="MFS general substrate transporter"/>
    <property type="match status" value="1"/>
</dbReference>
<feature type="transmembrane region" description="Helical" evidence="8">
    <location>
        <begin position="249"/>
        <end position="268"/>
    </location>
</feature>
<dbReference type="PANTHER" id="PTHR43045:SF1">
    <property type="entry name" value="SHIKIMATE TRANSPORTER"/>
    <property type="match status" value="1"/>
</dbReference>
<proteinExistence type="predicted"/>